<dbReference type="Proteomes" id="UP000887578">
    <property type="component" value="Unplaced"/>
</dbReference>
<dbReference type="Pfam" id="PF00651">
    <property type="entry name" value="BTB"/>
    <property type="match status" value="1"/>
</dbReference>
<evidence type="ECO:0000259" key="1">
    <source>
        <dbReference type="PROSITE" id="PS50097"/>
    </source>
</evidence>
<reference evidence="3" key="1">
    <citation type="submission" date="2022-11" db="UniProtKB">
        <authorList>
            <consortium name="WormBaseParasite"/>
        </authorList>
    </citation>
    <scope>IDENTIFICATION</scope>
</reference>
<name>A0A914QCY3_9BILA</name>
<dbReference type="WBParaSite" id="PDA_v2.g29484.t1">
    <property type="protein sequence ID" value="PDA_v2.g29484.t1"/>
    <property type="gene ID" value="PDA_v2.g29484"/>
</dbReference>
<accession>A0A914QCY3</accession>
<dbReference type="Gene3D" id="3.30.710.10">
    <property type="entry name" value="Potassium Channel Kv1.1, Chain A"/>
    <property type="match status" value="1"/>
</dbReference>
<proteinExistence type="predicted"/>
<protein>
    <submittedName>
        <fullName evidence="3">BTB domain-containing protein</fullName>
    </submittedName>
</protein>
<dbReference type="SUPFAM" id="SSF54695">
    <property type="entry name" value="POZ domain"/>
    <property type="match status" value="1"/>
</dbReference>
<dbReference type="InterPro" id="IPR000210">
    <property type="entry name" value="BTB/POZ_dom"/>
</dbReference>
<dbReference type="InterPro" id="IPR011333">
    <property type="entry name" value="SKP1/BTB/POZ_sf"/>
</dbReference>
<evidence type="ECO:0000313" key="2">
    <source>
        <dbReference type="Proteomes" id="UP000887578"/>
    </source>
</evidence>
<evidence type="ECO:0000313" key="3">
    <source>
        <dbReference type="WBParaSite" id="PDA_v2.g29484.t1"/>
    </source>
</evidence>
<feature type="domain" description="BTB" evidence="1">
    <location>
        <begin position="41"/>
        <end position="107"/>
    </location>
</feature>
<dbReference type="SMART" id="SM00225">
    <property type="entry name" value="BTB"/>
    <property type="match status" value="1"/>
</dbReference>
<dbReference type="PROSITE" id="PS50097">
    <property type="entry name" value="BTB"/>
    <property type="match status" value="1"/>
</dbReference>
<keyword evidence="2" id="KW-1185">Reference proteome</keyword>
<dbReference type="PANTHER" id="PTHR45632">
    <property type="entry name" value="LD33804P"/>
    <property type="match status" value="1"/>
</dbReference>
<sequence length="282" mass="33200">MFNHIYSWFFKDSTKMNSMNYINKIQSQLQSAFKSQDPELFDVVFDIEGKKLYANKLSLSNISSAFKSMLSDRWISKNDSIKIENYKFADFKELLTFIYSGECNLSNENVFRILNMSEFYQIKDLSELCEEYLSKTELNLTNIFQLPETSSKYSVIQTKKPFHDFDTQKFVVKITNSNGQAIFGDLSGKQNYEIELIRSLNDRESDNEFLFYIYWDTCCKIPDTPSPLKKRDGVEWYLIYDKYEGRIGLTRRCHIEHGDYLIAEMFSKTGFTVTTKCKIEIE</sequence>
<organism evidence="2 3">
    <name type="scientific">Panagrolaimus davidi</name>
    <dbReference type="NCBI Taxonomy" id="227884"/>
    <lineage>
        <taxon>Eukaryota</taxon>
        <taxon>Metazoa</taxon>
        <taxon>Ecdysozoa</taxon>
        <taxon>Nematoda</taxon>
        <taxon>Chromadorea</taxon>
        <taxon>Rhabditida</taxon>
        <taxon>Tylenchina</taxon>
        <taxon>Panagrolaimomorpha</taxon>
        <taxon>Panagrolaimoidea</taxon>
        <taxon>Panagrolaimidae</taxon>
        <taxon>Panagrolaimus</taxon>
    </lineage>
</organism>
<dbReference type="AlphaFoldDB" id="A0A914QCY3"/>